<protein>
    <submittedName>
        <fullName evidence="2">Uncharacterized protein</fullName>
    </submittedName>
</protein>
<accession>A0AAV1J091</accession>
<dbReference type="EMBL" id="CAVLEF010000003">
    <property type="protein sequence ID" value="CAK1542819.1"/>
    <property type="molecule type" value="Genomic_DNA"/>
</dbReference>
<evidence type="ECO:0000313" key="3">
    <source>
        <dbReference type="Proteomes" id="UP001497472"/>
    </source>
</evidence>
<feature type="compositionally biased region" description="Gly residues" evidence="1">
    <location>
        <begin position="29"/>
        <end position="41"/>
    </location>
</feature>
<comment type="caution">
    <text evidence="2">The sequence shown here is derived from an EMBL/GenBank/DDBJ whole genome shotgun (WGS) entry which is preliminary data.</text>
</comment>
<proteinExistence type="predicted"/>
<dbReference type="AlphaFoldDB" id="A0AAV1J091"/>
<dbReference type="Proteomes" id="UP001497472">
    <property type="component" value="Unassembled WGS sequence"/>
</dbReference>
<sequence>MSQDKSWGRSRACLLEVGVRRGDRRRCKGGGVSRGGKGGSAGAVPRRVAHSAARREAGETCRVRAMVARTDEMFGCYGDSYSYRLWSLANVWGCRCE</sequence>
<keyword evidence="3" id="KW-1185">Reference proteome</keyword>
<feature type="region of interest" description="Disordered" evidence="1">
    <location>
        <begin position="24"/>
        <end position="49"/>
    </location>
</feature>
<evidence type="ECO:0000256" key="1">
    <source>
        <dbReference type="SAM" id="MobiDB-lite"/>
    </source>
</evidence>
<organism evidence="2 3">
    <name type="scientific">Leptosia nina</name>
    <dbReference type="NCBI Taxonomy" id="320188"/>
    <lineage>
        <taxon>Eukaryota</taxon>
        <taxon>Metazoa</taxon>
        <taxon>Ecdysozoa</taxon>
        <taxon>Arthropoda</taxon>
        <taxon>Hexapoda</taxon>
        <taxon>Insecta</taxon>
        <taxon>Pterygota</taxon>
        <taxon>Neoptera</taxon>
        <taxon>Endopterygota</taxon>
        <taxon>Lepidoptera</taxon>
        <taxon>Glossata</taxon>
        <taxon>Ditrysia</taxon>
        <taxon>Papilionoidea</taxon>
        <taxon>Pieridae</taxon>
        <taxon>Pierinae</taxon>
        <taxon>Leptosia</taxon>
    </lineage>
</organism>
<name>A0AAV1J091_9NEOP</name>
<reference evidence="2 3" key="1">
    <citation type="submission" date="2023-11" db="EMBL/GenBank/DDBJ databases">
        <authorList>
            <person name="Okamura Y."/>
        </authorList>
    </citation>
    <scope>NUCLEOTIDE SEQUENCE [LARGE SCALE GENOMIC DNA]</scope>
</reference>
<evidence type="ECO:0000313" key="2">
    <source>
        <dbReference type="EMBL" id="CAK1542819.1"/>
    </source>
</evidence>
<gene>
    <name evidence="2" type="ORF">LNINA_LOCUS2672</name>
</gene>